<comment type="similarity">
    <text evidence="1">Belongs to the short-chain dehydrogenases/reductases (SDR) family.</text>
</comment>
<dbReference type="SUPFAM" id="SSF51735">
    <property type="entry name" value="NAD(P)-binding Rossmann-fold domains"/>
    <property type="match status" value="1"/>
</dbReference>
<dbReference type="EMBL" id="ML742032">
    <property type="protein sequence ID" value="KAE8154135.1"/>
    <property type="molecule type" value="Genomic_DNA"/>
</dbReference>
<accession>A0A5N6U667</accession>
<gene>
    <name evidence="4" type="ORF">BDV25DRAFT_126812</name>
</gene>
<dbReference type="InterPro" id="IPR020904">
    <property type="entry name" value="Sc_DH/Rdtase_CS"/>
</dbReference>
<reference evidence="4 5" key="1">
    <citation type="submission" date="2019-04" db="EMBL/GenBank/DDBJ databases">
        <title>Friends and foes A comparative genomics study of 23 Aspergillus species from section Flavi.</title>
        <authorList>
            <consortium name="DOE Joint Genome Institute"/>
            <person name="Kjaerbolling I."/>
            <person name="Vesth T."/>
            <person name="Frisvad J.C."/>
            <person name="Nybo J.L."/>
            <person name="Theobald S."/>
            <person name="Kildgaard S."/>
            <person name="Isbrandt T."/>
            <person name="Kuo A."/>
            <person name="Sato A."/>
            <person name="Lyhne E.K."/>
            <person name="Kogle M.E."/>
            <person name="Wiebenga A."/>
            <person name="Kun R.S."/>
            <person name="Lubbers R.J."/>
            <person name="Makela M.R."/>
            <person name="Barry K."/>
            <person name="Chovatia M."/>
            <person name="Clum A."/>
            <person name="Daum C."/>
            <person name="Haridas S."/>
            <person name="He G."/>
            <person name="LaButti K."/>
            <person name="Lipzen A."/>
            <person name="Mondo S."/>
            <person name="Riley R."/>
            <person name="Salamov A."/>
            <person name="Simmons B.A."/>
            <person name="Magnuson J.K."/>
            <person name="Henrissat B."/>
            <person name="Mortensen U.H."/>
            <person name="Larsen T.O."/>
            <person name="Devries R.P."/>
            <person name="Grigoriev I.V."/>
            <person name="Machida M."/>
            <person name="Baker S.E."/>
            <person name="Andersen M.R."/>
        </authorList>
    </citation>
    <scope>NUCLEOTIDE SEQUENCE [LARGE SCALE GENOMIC DNA]</scope>
    <source>
        <strain evidence="4 5">IBT 18842</strain>
    </source>
</reference>
<dbReference type="AlphaFoldDB" id="A0A5N6U667"/>
<dbReference type="OrthoDB" id="47007at2759"/>
<dbReference type="PANTHER" id="PTHR48107">
    <property type="entry name" value="NADPH-DEPENDENT ALDEHYDE REDUCTASE-LIKE PROTEIN, CHLOROPLASTIC-RELATED"/>
    <property type="match status" value="1"/>
</dbReference>
<proteinExistence type="inferred from homology"/>
<dbReference type="PRINTS" id="PR00081">
    <property type="entry name" value="GDHRDH"/>
</dbReference>
<dbReference type="PROSITE" id="PS00061">
    <property type="entry name" value="ADH_SHORT"/>
    <property type="match status" value="1"/>
</dbReference>
<dbReference type="InterPro" id="IPR036291">
    <property type="entry name" value="NAD(P)-bd_dom_sf"/>
</dbReference>
<sequence length="208" mass="22193">MATESVARKNAIVTGGSRGIGKGISLELAKRGANILLAYQSSRDQAEEVAAAEIRRSGVDAIAVEVAVNLKLPVFLIQASMPYFGKMPRIVHLSSAYARDGQSGCLAYVACKGAMESLTRSLARDLSHNYQATINCVCPGPVNTELWAATIEDPHEKEKWDFVVQNTPAAARVAEVDDSAQIVGFLAEGRSRWTTGSLVNANGGLLFV</sequence>
<evidence type="ECO:0000256" key="3">
    <source>
        <dbReference type="ARBA" id="ARBA00023002"/>
    </source>
</evidence>
<dbReference type="Pfam" id="PF13561">
    <property type="entry name" value="adh_short_C2"/>
    <property type="match status" value="1"/>
</dbReference>
<dbReference type="GO" id="GO:0016614">
    <property type="term" value="F:oxidoreductase activity, acting on CH-OH group of donors"/>
    <property type="evidence" value="ECO:0007669"/>
    <property type="project" value="UniProtKB-ARBA"/>
</dbReference>
<dbReference type="GO" id="GO:0044550">
    <property type="term" value="P:secondary metabolite biosynthetic process"/>
    <property type="evidence" value="ECO:0007669"/>
    <property type="project" value="UniProtKB-ARBA"/>
</dbReference>
<name>A0A5N6U667_ASPAV</name>
<evidence type="ECO:0000256" key="2">
    <source>
        <dbReference type="ARBA" id="ARBA00022857"/>
    </source>
</evidence>
<dbReference type="InterPro" id="IPR002347">
    <property type="entry name" value="SDR_fam"/>
</dbReference>
<keyword evidence="5" id="KW-1185">Reference proteome</keyword>
<keyword evidence="3" id="KW-0560">Oxidoreductase</keyword>
<dbReference type="PANTHER" id="PTHR48107:SF7">
    <property type="entry name" value="RE15974P"/>
    <property type="match status" value="1"/>
</dbReference>
<evidence type="ECO:0000313" key="5">
    <source>
        <dbReference type="Proteomes" id="UP000325780"/>
    </source>
</evidence>
<dbReference type="Proteomes" id="UP000325780">
    <property type="component" value="Unassembled WGS sequence"/>
</dbReference>
<organism evidence="4 5">
    <name type="scientific">Aspergillus avenaceus</name>
    <dbReference type="NCBI Taxonomy" id="36643"/>
    <lineage>
        <taxon>Eukaryota</taxon>
        <taxon>Fungi</taxon>
        <taxon>Dikarya</taxon>
        <taxon>Ascomycota</taxon>
        <taxon>Pezizomycotina</taxon>
        <taxon>Eurotiomycetes</taxon>
        <taxon>Eurotiomycetidae</taxon>
        <taxon>Eurotiales</taxon>
        <taxon>Aspergillaceae</taxon>
        <taxon>Aspergillus</taxon>
        <taxon>Aspergillus subgen. Circumdati</taxon>
    </lineage>
</organism>
<evidence type="ECO:0000256" key="1">
    <source>
        <dbReference type="ARBA" id="ARBA00006484"/>
    </source>
</evidence>
<dbReference type="Gene3D" id="3.40.50.720">
    <property type="entry name" value="NAD(P)-binding Rossmann-like Domain"/>
    <property type="match status" value="2"/>
</dbReference>
<keyword evidence="2" id="KW-0521">NADP</keyword>
<protein>
    <submittedName>
        <fullName evidence="4">Short chain dehydrogenase</fullName>
    </submittedName>
</protein>
<evidence type="ECO:0000313" key="4">
    <source>
        <dbReference type="EMBL" id="KAE8154135.1"/>
    </source>
</evidence>